<sequence length="235" mass="26069">MLYQLPKPAIIAHRGASLYAPENTLPAFQLAILQGADAIELDVKLSADGQVVVIHDQTIDRTTGEHGRVGELSLEVLKSLDAGSHFDIAFQGSQIPTLAEVLDNIGQRSFLNIELTNYDKITDNLPEKVADLINNYNLRHRILLSSFNPIALIRIYRLLPEVPIGLLSLPGKGGAWARSFIGKLIPYSSLHSKQIDVTTELVSRTQAKGKKLFVYTVNREEDIYRMFTMGVDGIF</sequence>
<dbReference type="PANTHER" id="PTHR46211:SF1">
    <property type="entry name" value="GLYCEROPHOSPHODIESTER PHOSPHODIESTERASE, CYTOPLASMIC"/>
    <property type="match status" value="1"/>
</dbReference>
<dbReference type="InterPro" id="IPR017946">
    <property type="entry name" value="PLC-like_Pdiesterase_TIM-brl"/>
</dbReference>
<dbReference type="Pfam" id="PF03009">
    <property type="entry name" value="GDPD"/>
    <property type="match status" value="1"/>
</dbReference>
<organism evidence="2">
    <name type="scientific">marine sediment metagenome</name>
    <dbReference type="NCBI Taxonomy" id="412755"/>
    <lineage>
        <taxon>unclassified sequences</taxon>
        <taxon>metagenomes</taxon>
        <taxon>ecological metagenomes</taxon>
    </lineage>
</organism>
<feature type="domain" description="GP-PDE" evidence="1">
    <location>
        <begin position="8"/>
        <end position="235"/>
    </location>
</feature>
<dbReference type="Gene3D" id="3.20.20.190">
    <property type="entry name" value="Phosphatidylinositol (PI) phosphodiesterase"/>
    <property type="match status" value="1"/>
</dbReference>
<dbReference type="PANTHER" id="PTHR46211">
    <property type="entry name" value="GLYCEROPHOSPHORYL DIESTER PHOSPHODIESTERASE"/>
    <property type="match status" value="1"/>
</dbReference>
<accession>X0WJ14</accession>
<dbReference type="InterPro" id="IPR030395">
    <property type="entry name" value="GP_PDE_dom"/>
</dbReference>
<dbReference type="SUPFAM" id="SSF51695">
    <property type="entry name" value="PLC-like phosphodiesterases"/>
    <property type="match status" value="1"/>
</dbReference>
<dbReference type="GO" id="GO:0006629">
    <property type="term" value="P:lipid metabolic process"/>
    <property type="evidence" value="ECO:0007669"/>
    <property type="project" value="InterPro"/>
</dbReference>
<evidence type="ECO:0000259" key="1">
    <source>
        <dbReference type="PROSITE" id="PS51704"/>
    </source>
</evidence>
<dbReference type="PROSITE" id="PS51704">
    <property type="entry name" value="GP_PDE"/>
    <property type="match status" value="1"/>
</dbReference>
<name>X0WJ14_9ZZZZ</name>
<dbReference type="EMBL" id="BARS01047895">
    <property type="protein sequence ID" value="GAG30660.1"/>
    <property type="molecule type" value="Genomic_DNA"/>
</dbReference>
<evidence type="ECO:0000313" key="2">
    <source>
        <dbReference type="EMBL" id="GAG30660.1"/>
    </source>
</evidence>
<reference evidence="2" key="1">
    <citation type="journal article" date="2014" name="Front. Microbiol.">
        <title>High frequency of phylogenetically diverse reductive dehalogenase-homologous genes in deep subseafloor sedimentary metagenomes.</title>
        <authorList>
            <person name="Kawai M."/>
            <person name="Futagami T."/>
            <person name="Toyoda A."/>
            <person name="Takaki Y."/>
            <person name="Nishi S."/>
            <person name="Hori S."/>
            <person name="Arai W."/>
            <person name="Tsubouchi T."/>
            <person name="Morono Y."/>
            <person name="Uchiyama I."/>
            <person name="Ito T."/>
            <person name="Fujiyama A."/>
            <person name="Inagaki F."/>
            <person name="Takami H."/>
        </authorList>
    </citation>
    <scope>NUCLEOTIDE SEQUENCE</scope>
    <source>
        <strain evidence="2">Expedition CK06-06</strain>
    </source>
</reference>
<dbReference type="GO" id="GO:0008081">
    <property type="term" value="F:phosphoric diester hydrolase activity"/>
    <property type="evidence" value="ECO:0007669"/>
    <property type="project" value="InterPro"/>
</dbReference>
<feature type="non-terminal residue" evidence="2">
    <location>
        <position position="235"/>
    </location>
</feature>
<comment type="caution">
    <text evidence="2">The sequence shown here is derived from an EMBL/GenBank/DDBJ whole genome shotgun (WGS) entry which is preliminary data.</text>
</comment>
<proteinExistence type="predicted"/>
<dbReference type="AlphaFoldDB" id="X0WJ14"/>
<gene>
    <name evidence="2" type="ORF">S01H1_71883</name>
</gene>
<protein>
    <recommendedName>
        <fullName evidence="1">GP-PDE domain-containing protein</fullName>
    </recommendedName>
</protein>